<dbReference type="AlphaFoldDB" id="A0A1E3UGU0"/>
<dbReference type="GO" id="GO:0051117">
    <property type="term" value="F:ATPase binding"/>
    <property type="evidence" value="ECO:0007669"/>
    <property type="project" value="TreeGrafter"/>
</dbReference>
<evidence type="ECO:0000313" key="8">
    <source>
        <dbReference type="Proteomes" id="UP000094271"/>
    </source>
</evidence>
<dbReference type="GO" id="GO:0004252">
    <property type="term" value="F:serine-type endopeptidase activity"/>
    <property type="evidence" value="ECO:0007669"/>
    <property type="project" value="InterPro"/>
</dbReference>
<dbReference type="Proteomes" id="UP000094271">
    <property type="component" value="Unassembled WGS sequence"/>
</dbReference>
<comment type="similarity">
    <text evidence="1 6">Belongs to the peptidase S14 family.</text>
</comment>
<dbReference type="InterPro" id="IPR001907">
    <property type="entry name" value="ClpP"/>
</dbReference>
<dbReference type="CDD" id="cd07016">
    <property type="entry name" value="S14_ClpP_1"/>
    <property type="match status" value="1"/>
</dbReference>
<dbReference type="GO" id="GO:0006515">
    <property type="term" value="P:protein quality control for misfolded or incompletely synthesized proteins"/>
    <property type="evidence" value="ECO:0007669"/>
    <property type="project" value="TreeGrafter"/>
</dbReference>
<comment type="caution">
    <text evidence="7">The sequence shown here is derived from an EMBL/GenBank/DDBJ whole genome shotgun (WGS) entry which is preliminary data.</text>
</comment>
<dbReference type="PANTHER" id="PTHR10381">
    <property type="entry name" value="ATP-DEPENDENT CLP PROTEASE PROTEOLYTIC SUBUNIT"/>
    <property type="match status" value="1"/>
</dbReference>
<evidence type="ECO:0000256" key="3">
    <source>
        <dbReference type="ARBA" id="ARBA00022670"/>
    </source>
</evidence>
<accession>A0A1E3UGU0</accession>
<keyword evidence="2" id="KW-0963">Cytoplasm</keyword>
<dbReference type="GO" id="GO:0009368">
    <property type="term" value="C:endopeptidase Clp complex"/>
    <property type="evidence" value="ECO:0007669"/>
    <property type="project" value="TreeGrafter"/>
</dbReference>
<dbReference type="Gene3D" id="3.90.226.10">
    <property type="entry name" value="2-enoyl-CoA Hydratase, Chain A, domain 1"/>
    <property type="match status" value="1"/>
</dbReference>
<dbReference type="PRINTS" id="PR00127">
    <property type="entry name" value="CLPPROTEASEP"/>
</dbReference>
<keyword evidence="3 7" id="KW-0645">Protease</keyword>
<dbReference type="PANTHER" id="PTHR10381:SF70">
    <property type="entry name" value="ATP-DEPENDENT CLP PROTEASE PROTEOLYTIC SUBUNIT"/>
    <property type="match status" value="1"/>
</dbReference>
<evidence type="ECO:0000256" key="6">
    <source>
        <dbReference type="RuleBase" id="RU003567"/>
    </source>
</evidence>
<dbReference type="SUPFAM" id="SSF52096">
    <property type="entry name" value="ClpP/crotonase"/>
    <property type="match status" value="1"/>
</dbReference>
<keyword evidence="5" id="KW-0720">Serine protease</keyword>
<name>A0A1E3UGU0_9FIRM</name>
<evidence type="ECO:0000256" key="4">
    <source>
        <dbReference type="ARBA" id="ARBA00022801"/>
    </source>
</evidence>
<gene>
    <name evidence="7" type="ORF">BEI59_16290</name>
</gene>
<evidence type="ECO:0000256" key="2">
    <source>
        <dbReference type="ARBA" id="ARBA00022490"/>
    </source>
</evidence>
<evidence type="ECO:0000256" key="5">
    <source>
        <dbReference type="ARBA" id="ARBA00022825"/>
    </source>
</evidence>
<dbReference type="InterPro" id="IPR023562">
    <property type="entry name" value="ClpP/TepA"/>
</dbReference>
<protein>
    <recommendedName>
        <fullName evidence="6">ATP-dependent Clp protease proteolytic subunit</fullName>
    </recommendedName>
</protein>
<dbReference type="NCBIfam" id="NF045542">
    <property type="entry name" value="Clp_rel_HeadMat"/>
    <property type="match status" value="1"/>
</dbReference>
<dbReference type="EMBL" id="MEHA01000011">
    <property type="protein sequence ID" value="ODR50412.1"/>
    <property type="molecule type" value="Genomic_DNA"/>
</dbReference>
<keyword evidence="4" id="KW-0378">Hydrolase</keyword>
<sequence>MEMPQIKQFIACKNAKTATVKPFCEIKNITDTTADLYFYGDIVSDWWGAWQEEDQYPDAIKNFLAEANGRDLNIYINSGGGSVFAGIAIYNMLKRYQGKKHCFVDALAGSIASLFPFVDSDKPTIPKNAYLMIHKPWCDCEGNANELRKMADTLEAIEAGIWSIYEEHLAEGVTIEQIKELMEAETWLSGEEAAKYFNVSVGEENTAVAAVQDYTKLYCKNTPEALAGGNPPDDTKDQAAAKEKEIRSKIAALTIQHME</sequence>
<evidence type="ECO:0000256" key="1">
    <source>
        <dbReference type="ARBA" id="ARBA00007039"/>
    </source>
</evidence>
<reference evidence="7 8" key="1">
    <citation type="submission" date="2016-08" db="EMBL/GenBank/DDBJ databases">
        <authorList>
            <person name="Seilhamer J.J."/>
        </authorList>
    </citation>
    <scope>NUCLEOTIDE SEQUENCE [LARGE SCALE GENOMIC DNA]</scope>
    <source>
        <strain evidence="7 8">NML150140-1</strain>
    </source>
</reference>
<proteinExistence type="inferred from homology"/>
<evidence type="ECO:0000313" key="7">
    <source>
        <dbReference type="EMBL" id="ODR50412.1"/>
    </source>
</evidence>
<dbReference type="OrthoDB" id="9806592at2"/>
<dbReference type="GO" id="GO:0004176">
    <property type="term" value="F:ATP-dependent peptidase activity"/>
    <property type="evidence" value="ECO:0007669"/>
    <property type="project" value="InterPro"/>
</dbReference>
<dbReference type="Pfam" id="PF00574">
    <property type="entry name" value="CLP_protease"/>
    <property type="match status" value="1"/>
</dbReference>
<dbReference type="InterPro" id="IPR029045">
    <property type="entry name" value="ClpP/crotonase-like_dom_sf"/>
</dbReference>
<organism evidence="7 8">
    <name type="scientific">Eisenbergiella tayi</name>
    <dbReference type="NCBI Taxonomy" id="1432052"/>
    <lineage>
        <taxon>Bacteria</taxon>
        <taxon>Bacillati</taxon>
        <taxon>Bacillota</taxon>
        <taxon>Clostridia</taxon>
        <taxon>Lachnospirales</taxon>
        <taxon>Lachnospiraceae</taxon>
        <taxon>Eisenbergiella</taxon>
    </lineage>
</organism>